<dbReference type="PANTHER" id="PTHR47026:SF2">
    <property type="entry name" value="FLAGELLAR ASSOCIATED PROTEIN"/>
    <property type="match status" value="1"/>
</dbReference>
<evidence type="ECO:0000313" key="3">
    <source>
        <dbReference type="EMBL" id="OHS98031.1"/>
    </source>
</evidence>
<feature type="compositionally biased region" description="Basic and acidic residues" evidence="2">
    <location>
        <begin position="313"/>
        <end position="323"/>
    </location>
</feature>
<organism evidence="3 4">
    <name type="scientific">Tritrichomonas foetus</name>
    <dbReference type="NCBI Taxonomy" id="1144522"/>
    <lineage>
        <taxon>Eukaryota</taxon>
        <taxon>Metamonada</taxon>
        <taxon>Parabasalia</taxon>
        <taxon>Tritrichomonadida</taxon>
        <taxon>Tritrichomonadidae</taxon>
        <taxon>Tritrichomonas</taxon>
    </lineage>
</organism>
<dbReference type="Proteomes" id="UP000179807">
    <property type="component" value="Unassembled WGS sequence"/>
</dbReference>
<comment type="caution">
    <text evidence="3">The sequence shown here is derived from an EMBL/GenBank/DDBJ whole genome shotgun (WGS) entry which is preliminary data.</text>
</comment>
<sequence>MILTYKFLNEFMSSLESFSDQQLQKSPELTKCSSNTSISSEKNHFPNIQAVCQALIDGVEFDYSKYFTDSVIIAHLHLMVEELMEGEGPDYDYDKLQRIDDLILEIQAKGQEKTQITTQQSQIEQLHSKIDNTREEMFKIEEKYYEMKSEIEEKKKIELDKLIAQQQLEMSDLDKKYSMENLPPKYRKLSADLINIRKLERKLRIMHQFGEAKKLREEGDKREAEEMAANKNNWRKEKKIAKAALFKKHQQQIACFNEKWNRHWQVLVSSLKNEHNKQKLIMKKTKRKIHEVKIRKELQSARTPRSNTNSRIATERSRSRQSQ</sequence>
<keyword evidence="1" id="KW-0175">Coiled coil</keyword>
<proteinExistence type="predicted"/>
<dbReference type="PANTHER" id="PTHR47026">
    <property type="entry name" value="PIGMENTOSA GTPASE REGULATOR-LIKE PROTEIN, PUTATIVE-RELATED"/>
    <property type="match status" value="1"/>
</dbReference>
<keyword evidence="4" id="KW-1185">Reference proteome</keyword>
<dbReference type="VEuPathDB" id="TrichDB:TRFO_35635"/>
<dbReference type="GeneID" id="94845076"/>
<feature type="region of interest" description="Disordered" evidence="2">
    <location>
        <begin position="291"/>
        <end position="323"/>
    </location>
</feature>
<feature type="coiled-coil region" evidence="1">
    <location>
        <begin position="116"/>
        <end position="143"/>
    </location>
</feature>
<feature type="compositionally biased region" description="Polar residues" evidence="2">
    <location>
        <begin position="300"/>
        <end position="312"/>
    </location>
</feature>
<evidence type="ECO:0000313" key="4">
    <source>
        <dbReference type="Proteomes" id="UP000179807"/>
    </source>
</evidence>
<name>A0A1J4JI76_9EUKA</name>
<evidence type="ECO:0000256" key="2">
    <source>
        <dbReference type="SAM" id="MobiDB-lite"/>
    </source>
</evidence>
<evidence type="ECO:0000256" key="1">
    <source>
        <dbReference type="SAM" id="Coils"/>
    </source>
</evidence>
<dbReference type="EMBL" id="MLAK01001079">
    <property type="protein sequence ID" value="OHS98031.1"/>
    <property type="molecule type" value="Genomic_DNA"/>
</dbReference>
<accession>A0A1J4JI76</accession>
<dbReference type="RefSeq" id="XP_068351168.1">
    <property type="nucleotide sequence ID" value="XM_068510372.1"/>
</dbReference>
<reference evidence="3" key="1">
    <citation type="submission" date="2016-10" db="EMBL/GenBank/DDBJ databases">
        <authorList>
            <person name="Benchimol M."/>
            <person name="Almeida L.G."/>
            <person name="Vasconcelos A.T."/>
            <person name="Perreira-Neves A."/>
            <person name="Rosa I.A."/>
            <person name="Tasca T."/>
            <person name="Bogo M.R."/>
            <person name="de Souza W."/>
        </authorList>
    </citation>
    <scope>NUCLEOTIDE SEQUENCE [LARGE SCALE GENOMIC DNA]</scope>
    <source>
        <strain evidence="3">K</strain>
    </source>
</reference>
<protein>
    <submittedName>
        <fullName evidence="3">Uncharacterized protein</fullName>
    </submittedName>
</protein>
<dbReference type="AlphaFoldDB" id="A0A1J4JI76"/>
<gene>
    <name evidence="3" type="ORF">TRFO_35635</name>
</gene>